<name>A0A8J5WT08_ZIZPA</name>
<dbReference type="AlphaFoldDB" id="A0A8J5WT08"/>
<dbReference type="EMBL" id="JAAALK010000080">
    <property type="protein sequence ID" value="KAG8094502.1"/>
    <property type="molecule type" value="Genomic_DNA"/>
</dbReference>
<comment type="caution">
    <text evidence="1">The sequence shown here is derived from an EMBL/GenBank/DDBJ whole genome shotgun (WGS) entry which is preliminary data.</text>
</comment>
<reference evidence="1" key="2">
    <citation type="submission" date="2021-02" db="EMBL/GenBank/DDBJ databases">
        <authorList>
            <person name="Kimball J.A."/>
            <person name="Haas M.W."/>
            <person name="Macchietto M."/>
            <person name="Kono T."/>
            <person name="Duquette J."/>
            <person name="Shao M."/>
        </authorList>
    </citation>
    <scope>NUCLEOTIDE SEQUENCE</scope>
    <source>
        <tissue evidence="1">Fresh leaf tissue</tissue>
    </source>
</reference>
<organism evidence="1 2">
    <name type="scientific">Zizania palustris</name>
    <name type="common">Northern wild rice</name>
    <dbReference type="NCBI Taxonomy" id="103762"/>
    <lineage>
        <taxon>Eukaryota</taxon>
        <taxon>Viridiplantae</taxon>
        <taxon>Streptophyta</taxon>
        <taxon>Embryophyta</taxon>
        <taxon>Tracheophyta</taxon>
        <taxon>Spermatophyta</taxon>
        <taxon>Magnoliopsida</taxon>
        <taxon>Liliopsida</taxon>
        <taxon>Poales</taxon>
        <taxon>Poaceae</taxon>
        <taxon>BOP clade</taxon>
        <taxon>Oryzoideae</taxon>
        <taxon>Oryzeae</taxon>
        <taxon>Zizaniinae</taxon>
        <taxon>Zizania</taxon>
    </lineage>
</organism>
<dbReference type="Proteomes" id="UP000729402">
    <property type="component" value="Unassembled WGS sequence"/>
</dbReference>
<evidence type="ECO:0000313" key="2">
    <source>
        <dbReference type="Proteomes" id="UP000729402"/>
    </source>
</evidence>
<keyword evidence="2" id="KW-1185">Reference proteome</keyword>
<reference evidence="1" key="1">
    <citation type="journal article" date="2021" name="bioRxiv">
        <title>Whole Genome Assembly and Annotation of Northern Wild Rice, Zizania palustris L., Supports a Whole Genome Duplication in the Zizania Genus.</title>
        <authorList>
            <person name="Haas M."/>
            <person name="Kono T."/>
            <person name="Macchietto M."/>
            <person name="Millas R."/>
            <person name="McGilp L."/>
            <person name="Shao M."/>
            <person name="Duquette J."/>
            <person name="Hirsch C.N."/>
            <person name="Kimball J."/>
        </authorList>
    </citation>
    <scope>NUCLEOTIDE SEQUENCE</scope>
    <source>
        <tissue evidence="1">Fresh leaf tissue</tissue>
    </source>
</reference>
<gene>
    <name evidence="1" type="ORF">GUJ93_ZPchr0012g19257</name>
</gene>
<sequence>MSSAPDPAPAAADRRREEAVAWLQALLGGRGSPPRPLPPLHASDDDLRATLADGALLCAALRRLGWLPASGEGGGSAAAAVEDDVGRFLAAVEWIGLPGFAASDLGTVRVLPRPNHSI</sequence>
<evidence type="ECO:0000313" key="1">
    <source>
        <dbReference type="EMBL" id="KAG8094502.1"/>
    </source>
</evidence>
<accession>A0A8J5WT08</accession>
<proteinExistence type="predicted"/>
<protein>
    <recommendedName>
        <fullName evidence="3">Calponin-homology (CH) domain-containing protein</fullName>
    </recommendedName>
</protein>
<evidence type="ECO:0008006" key="3">
    <source>
        <dbReference type="Google" id="ProtNLM"/>
    </source>
</evidence>